<dbReference type="InterPro" id="IPR007353">
    <property type="entry name" value="DUF421"/>
</dbReference>
<proteinExistence type="inferred from homology"/>
<evidence type="ECO:0000256" key="6">
    <source>
        <dbReference type="ARBA" id="ARBA00023136"/>
    </source>
</evidence>
<evidence type="ECO:0000259" key="8">
    <source>
        <dbReference type="Pfam" id="PF04239"/>
    </source>
</evidence>
<keyword evidence="10" id="KW-1185">Reference proteome</keyword>
<evidence type="ECO:0000256" key="7">
    <source>
        <dbReference type="SAM" id="Phobius"/>
    </source>
</evidence>
<evidence type="ECO:0000256" key="1">
    <source>
        <dbReference type="ARBA" id="ARBA00004651"/>
    </source>
</evidence>
<feature type="transmembrane region" description="Helical" evidence="7">
    <location>
        <begin position="14"/>
        <end position="31"/>
    </location>
</feature>
<keyword evidence="5 7" id="KW-1133">Transmembrane helix</keyword>
<evidence type="ECO:0000313" key="9">
    <source>
        <dbReference type="EMBL" id="QOW19436.1"/>
    </source>
</evidence>
<comment type="subcellular location">
    <subcellularLocation>
        <location evidence="1">Cell membrane</location>
        <topology evidence="1">Multi-pass membrane protein</topology>
    </subcellularLocation>
</comment>
<dbReference type="PANTHER" id="PTHR34582:SF6">
    <property type="entry name" value="UPF0702 TRANSMEMBRANE PROTEIN YCAP"/>
    <property type="match status" value="1"/>
</dbReference>
<dbReference type="InterPro" id="IPR023090">
    <property type="entry name" value="UPF0702_alpha/beta_dom_sf"/>
</dbReference>
<sequence>MSDLLELSIPWWEIVLRGTVVFFVLMVLLRLSGKRTVGQFTPFDLLVLVLLGDAMQGSMIAGDESLQGGIVLTATLMGWNYILGVTTSRSRRIERLVEGRAVVLARNGHVYGRALDDNRIGIDDLQEAMRAADCASFGDLRLAVLEKDGHISVVTGRRH</sequence>
<comment type="similarity">
    <text evidence="2">Belongs to the UPF0702 family.</text>
</comment>
<evidence type="ECO:0000256" key="5">
    <source>
        <dbReference type="ARBA" id="ARBA00022989"/>
    </source>
</evidence>
<dbReference type="AlphaFoldDB" id="A0A7S6UFP5"/>
<organism evidence="9 10">
    <name type="scientific">Novilysobacter ciconiae</name>
    <dbReference type="NCBI Taxonomy" id="2781022"/>
    <lineage>
        <taxon>Bacteria</taxon>
        <taxon>Pseudomonadati</taxon>
        <taxon>Pseudomonadota</taxon>
        <taxon>Gammaproteobacteria</taxon>
        <taxon>Lysobacterales</taxon>
        <taxon>Lysobacteraceae</taxon>
        <taxon>Novilysobacter</taxon>
    </lineage>
</organism>
<evidence type="ECO:0000256" key="2">
    <source>
        <dbReference type="ARBA" id="ARBA00006448"/>
    </source>
</evidence>
<name>A0A7S6UFP5_9GAMM</name>
<keyword evidence="3" id="KW-1003">Cell membrane</keyword>
<accession>A0A7S6UFP5</accession>
<feature type="transmembrane region" description="Helical" evidence="7">
    <location>
        <begin position="68"/>
        <end position="86"/>
    </location>
</feature>
<dbReference type="GO" id="GO:0005886">
    <property type="term" value="C:plasma membrane"/>
    <property type="evidence" value="ECO:0007669"/>
    <property type="project" value="UniProtKB-SubCell"/>
</dbReference>
<evidence type="ECO:0000256" key="4">
    <source>
        <dbReference type="ARBA" id="ARBA00022692"/>
    </source>
</evidence>
<protein>
    <submittedName>
        <fullName evidence="9">DUF421 domain-containing protein</fullName>
    </submittedName>
</protein>
<feature type="transmembrane region" description="Helical" evidence="7">
    <location>
        <begin position="43"/>
        <end position="62"/>
    </location>
</feature>
<dbReference type="Proteomes" id="UP000594059">
    <property type="component" value="Chromosome"/>
</dbReference>
<evidence type="ECO:0000256" key="3">
    <source>
        <dbReference type="ARBA" id="ARBA00022475"/>
    </source>
</evidence>
<dbReference type="Gene3D" id="3.30.240.20">
    <property type="entry name" value="bsu07140 like domains"/>
    <property type="match status" value="1"/>
</dbReference>
<dbReference type="RefSeq" id="WP_193984985.1">
    <property type="nucleotide sequence ID" value="NZ_CP063656.1"/>
</dbReference>
<evidence type="ECO:0000313" key="10">
    <source>
        <dbReference type="Proteomes" id="UP000594059"/>
    </source>
</evidence>
<dbReference type="EMBL" id="CP063656">
    <property type="protein sequence ID" value="QOW19436.1"/>
    <property type="molecule type" value="Genomic_DNA"/>
</dbReference>
<keyword evidence="6 7" id="KW-0472">Membrane</keyword>
<keyword evidence="4 7" id="KW-0812">Transmembrane</keyword>
<gene>
    <name evidence="9" type="ORF">INQ41_12640</name>
</gene>
<dbReference type="KEGG" id="lcic:INQ41_12640"/>
<dbReference type="Pfam" id="PF04239">
    <property type="entry name" value="DUF421"/>
    <property type="match status" value="1"/>
</dbReference>
<dbReference type="PANTHER" id="PTHR34582">
    <property type="entry name" value="UPF0702 TRANSMEMBRANE PROTEIN YCAP"/>
    <property type="match status" value="1"/>
</dbReference>
<reference evidence="9 10" key="1">
    <citation type="submission" date="2020-10" db="EMBL/GenBank/DDBJ databases">
        <title>complete genome sequencing of Lysobacter sp. H21R20.</title>
        <authorList>
            <person name="Bae J.-W."/>
            <person name="Lee S.-Y."/>
        </authorList>
    </citation>
    <scope>NUCLEOTIDE SEQUENCE [LARGE SCALE GENOMIC DNA]</scope>
    <source>
        <strain evidence="9 10">H21R20</strain>
    </source>
</reference>
<feature type="domain" description="YetF C-terminal" evidence="8">
    <location>
        <begin position="89"/>
        <end position="155"/>
    </location>
</feature>